<dbReference type="InterPro" id="IPR036291">
    <property type="entry name" value="NAD(P)-bd_dom_sf"/>
</dbReference>
<dbReference type="Proteomes" id="UP000482800">
    <property type="component" value="Unassembled WGS sequence"/>
</dbReference>
<dbReference type="EMBL" id="BLPF01000002">
    <property type="protein sequence ID" value="GFJ81307.1"/>
    <property type="molecule type" value="Genomic_DNA"/>
</dbReference>
<dbReference type="PANTHER" id="PTHR43242:SF1">
    <property type="entry name" value="NAD(P)-BINDING ROSSMANN-FOLD SUPERFAMILY PROTEIN"/>
    <property type="match status" value="1"/>
</dbReference>
<comment type="caution">
    <text evidence="2">The sequence shown here is derived from an EMBL/GenBank/DDBJ whole genome shotgun (WGS) entry which is preliminary data.</text>
</comment>
<dbReference type="InterPro" id="IPR029903">
    <property type="entry name" value="RmlD-like-bd"/>
</dbReference>
<name>A0A6V8KHW3_9ACTN</name>
<dbReference type="AlphaFoldDB" id="A0A6V8KHW3"/>
<reference evidence="2 3" key="1">
    <citation type="submission" date="2020-03" db="EMBL/GenBank/DDBJ databases">
        <title>Whole genome shotgun sequence of Phytohabitans houttuyneae NBRC 108639.</title>
        <authorList>
            <person name="Komaki H."/>
            <person name="Tamura T."/>
        </authorList>
    </citation>
    <scope>NUCLEOTIDE SEQUENCE [LARGE SCALE GENOMIC DNA]</scope>
    <source>
        <strain evidence="2 3">NBRC 108639</strain>
    </source>
</reference>
<evidence type="ECO:0000313" key="3">
    <source>
        <dbReference type="Proteomes" id="UP000482800"/>
    </source>
</evidence>
<dbReference type="PANTHER" id="PTHR43242">
    <property type="entry name" value="NAD(P)-BINDING ROSSMANN-FOLD SUPERFAMILY PROTEIN"/>
    <property type="match status" value="1"/>
</dbReference>
<keyword evidence="3" id="KW-1185">Reference proteome</keyword>
<reference evidence="2 3" key="2">
    <citation type="submission" date="2020-03" db="EMBL/GenBank/DDBJ databases">
        <authorList>
            <person name="Ichikawa N."/>
            <person name="Kimura A."/>
            <person name="Kitahashi Y."/>
            <person name="Uohara A."/>
        </authorList>
    </citation>
    <scope>NUCLEOTIDE SEQUENCE [LARGE SCALE GENOMIC DNA]</scope>
    <source>
        <strain evidence="2 3">NBRC 108639</strain>
    </source>
</reference>
<evidence type="ECO:0000259" key="1">
    <source>
        <dbReference type="Pfam" id="PF04321"/>
    </source>
</evidence>
<gene>
    <name evidence="2" type="ORF">Phou_054870</name>
</gene>
<sequence length="283" mass="29250">MVGGSGFLGQEITRQARLAGNQVVATFHSHALPIADVDWRPLDIRDRDGVATLVEQTRPTVIVNAAYRQADWATTADGAMHVAAAAAAAGARLVHVSSDAVFSGTAARYDETCNPDPTTPYGAAKAAAETAIKGLDPAAVIARTSLIVGDGGSPHEKLVHALARGATAGALFTDDIRCPVHVADLASALLELASSSHSGIHHVAGTDAVSRYELGLLIARRDGLDEAALPTGKRADAGVPGPLDVRLDCTRTQSRLSTLLRGARTFLAPRPAVGQLPGLNGSR</sequence>
<feature type="domain" description="RmlD-like substrate binding" evidence="1">
    <location>
        <begin position="2"/>
        <end position="258"/>
    </location>
</feature>
<protein>
    <submittedName>
        <fullName evidence="2">dTDP-4-dehydrorhamnose reductase</fullName>
    </submittedName>
</protein>
<dbReference type="SUPFAM" id="SSF51735">
    <property type="entry name" value="NAD(P)-binding Rossmann-fold domains"/>
    <property type="match status" value="1"/>
</dbReference>
<accession>A0A6V8KHW3</accession>
<dbReference type="Gene3D" id="3.40.50.720">
    <property type="entry name" value="NAD(P)-binding Rossmann-like Domain"/>
    <property type="match status" value="1"/>
</dbReference>
<organism evidence="2 3">
    <name type="scientific">Phytohabitans houttuyneae</name>
    <dbReference type="NCBI Taxonomy" id="1076126"/>
    <lineage>
        <taxon>Bacteria</taxon>
        <taxon>Bacillati</taxon>
        <taxon>Actinomycetota</taxon>
        <taxon>Actinomycetes</taxon>
        <taxon>Micromonosporales</taxon>
        <taxon>Micromonosporaceae</taxon>
    </lineage>
</organism>
<evidence type="ECO:0000313" key="2">
    <source>
        <dbReference type="EMBL" id="GFJ81307.1"/>
    </source>
</evidence>
<proteinExistence type="predicted"/>
<dbReference type="Pfam" id="PF04321">
    <property type="entry name" value="RmlD_sub_bind"/>
    <property type="match status" value="1"/>
</dbReference>